<reference evidence="1" key="2">
    <citation type="submission" date="2022-03" db="EMBL/GenBank/DDBJ databases">
        <title>Draft title - Genomic analysis of global carrot germplasm unveils the trajectory of domestication and the origin of high carotenoid orange carrot.</title>
        <authorList>
            <person name="Iorizzo M."/>
            <person name="Ellison S."/>
            <person name="Senalik D."/>
            <person name="Macko-Podgorni A."/>
            <person name="Grzebelus D."/>
            <person name="Bostan H."/>
            <person name="Rolling W."/>
            <person name="Curaba J."/>
            <person name="Simon P."/>
        </authorList>
    </citation>
    <scope>NUCLEOTIDE SEQUENCE</scope>
    <source>
        <tissue evidence="1">Leaf</tissue>
    </source>
</reference>
<dbReference type="EMBL" id="CP093350">
    <property type="protein sequence ID" value="WOH13042.1"/>
    <property type="molecule type" value="Genomic_DNA"/>
</dbReference>
<sequence>MLKIFKHYTSKMSLMDDFMYYGNRQKLLQQEKAWLLIKNQANPFFYLVS</sequence>
<accession>A0AAF1BDI1</accession>
<name>A0AAF1BDI1_DAUCS</name>
<keyword evidence="2" id="KW-1185">Reference proteome</keyword>
<dbReference type="Proteomes" id="UP000077755">
    <property type="component" value="Chromosome 8"/>
</dbReference>
<evidence type="ECO:0000313" key="1">
    <source>
        <dbReference type="EMBL" id="WOH13042.1"/>
    </source>
</evidence>
<gene>
    <name evidence="1" type="ORF">DCAR_0832551</name>
</gene>
<evidence type="ECO:0000313" key="2">
    <source>
        <dbReference type="Proteomes" id="UP000077755"/>
    </source>
</evidence>
<protein>
    <submittedName>
        <fullName evidence="1">Uncharacterized protein</fullName>
    </submittedName>
</protein>
<reference evidence="1" key="1">
    <citation type="journal article" date="2016" name="Nat. Genet.">
        <title>A high-quality carrot genome assembly provides new insights into carotenoid accumulation and asterid genome evolution.</title>
        <authorList>
            <person name="Iorizzo M."/>
            <person name="Ellison S."/>
            <person name="Senalik D."/>
            <person name="Zeng P."/>
            <person name="Satapoomin P."/>
            <person name="Huang J."/>
            <person name="Bowman M."/>
            <person name="Iovene M."/>
            <person name="Sanseverino W."/>
            <person name="Cavagnaro P."/>
            <person name="Yildiz M."/>
            <person name="Macko-Podgorni A."/>
            <person name="Moranska E."/>
            <person name="Grzebelus E."/>
            <person name="Grzebelus D."/>
            <person name="Ashrafi H."/>
            <person name="Zheng Z."/>
            <person name="Cheng S."/>
            <person name="Spooner D."/>
            <person name="Van Deynze A."/>
            <person name="Simon P."/>
        </authorList>
    </citation>
    <scope>NUCLEOTIDE SEQUENCE</scope>
    <source>
        <tissue evidence="1">Leaf</tissue>
    </source>
</reference>
<dbReference type="AlphaFoldDB" id="A0AAF1BDI1"/>
<proteinExistence type="predicted"/>
<organism evidence="1 2">
    <name type="scientific">Daucus carota subsp. sativus</name>
    <name type="common">Carrot</name>
    <dbReference type="NCBI Taxonomy" id="79200"/>
    <lineage>
        <taxon>Eukaryota</taxon>
        <taxon>Viridiplantae</taxon>
        <taxon>Streptophyta</taxon>
        <taxon>Embryophyta</taxon>
        <taxon>Tracheophyta</taxon>
        <taxon>Spermatophyta</taxon>
        <taxon>Magnoliopsida</taxon>
        <taxon>eudicotyledons</taxon>
        <taxon>Gunneridae</taxon>
        <taxon>Pentapetalae</taxon>
        <taxon>asterids</taxon>
        <taxon>campanulids</taxon>
        <taxon>Apiales</taxon>
        <taxon>Apiaceae</taxon>
        <taxon>Apioideae</taxon>
        <taxon>Scandiceae</taxon>
        <taxon>Daucinae</taxon>
        <taxon>Daucus</taxon>
        <taxon>Daucus sect. Daucus</taxon>
    </lineage>
</organism>